<gene>
    <name evidence="2" type="ORF">GCM10007876_10060</name>
</gene>
<dbReference type="InterPro" id="IPR053714">
    <property type="entry name" value="Iso_Racemase_Enz_sf"/>
</dbReference>
<dbReference type="PANTHER" id="PTHR28047">
    <property type="entry name" value="PROTEIN DCG1"/>
    <property type="match status" value="1"/>
</dbReference>
<dbReference type="InterPro" id="IPR015942">
    <property type="entry name" value="Asp/Glu/hydantoin_racemase"/>
</dbReference>
<comment type="similarity">
    <text evidence="1">Belongs to the HyuE racemase family.</text>
</comment>
<organism evidence="2 3">
    <name type="scientific">Litoribrevibacter albus</name>
    <dbReference type="NCBI Taxonomy" id="1473156"/>
    <lineage>
        <taxon>Bacteria</taxon>
        <taxon>Pseudomonadati</taxon>
        <taxon>Pseudomonadota</taxon>
        <taxon>Gammaproteobacteria</taxon>
        <taxon>Oceanospirillales</taxon>
        <taxon>Oceanospirillaceae</taxon>
        <taxon>Litoribrevibacter</taxon>
    </lineage>
</organism>
<reference evidence="2" key="2">
    <citation type="submission" date="2023-01" db="EMBL/GenBank/DDBJ databases">
        <title>Draft genome sequence of Litoribrevibacter albus strain NBRC 110071.</title>
        <authorList>
            <person name="Sun Q."/>
            <person name="Mori K."/>
        </authorList>
    </citation>
    <scope>NUCLEOTIDE SEQUENCE</scope>
    <source>
        <strain evidence="2">NBRC 110071</strain>
    </source>
</reference>
<keyword evidence="3" id="KW-1185">Reference proteome</keyword>
<comment type="caution">
    <text evidence="2">The sequence shown here is derived from an EMBL/GenBank/DDBJ whole genome shotgun (WGS) entry which is preliminary data.</text>
</comment>
<dbReference type="AlphaFoldDB" id="A0AA37S9B2"/>
<dbReference type="Proteomes" id="UP001161389">
    <property type="component" value="Unassembled WGS sequence"/>
</dbReference>
<evidence type="ECO:0000256" key="1">
    <source>
        <dbReference type="ARBA" id="ARBA00038414"/>
    </source>
</evidence>
<dbReference type="Gene3D" id="3.40.50.12500">
    <property type="match status" value="1"/>
</dbReference>
<evidence type="ECO:0000313" key="3">
    <source>
        <dbReference type="Proteomes" id="UP001161389"/>
    </source>
</evidence>
<proteinExistence type="inferred from homology"/>
<dbReference type="Pfam" id="PF01177">
    <property type="entry name" value="Asp_Glu_race"/>
    <property type="match status" value="1"/>
</dbReference>
<dbReference type="GO" id="GO:0047661">
    <property type="term" value="F:amino-acid racemase activity"/>
    <property type="evidence" value="ECO:0007669"/>
    <property type="project" value="InterPro"/>
</dbReference>
<dbReference type="InterPro" id="IPR052186">
    <property type="entry name" value="Hydantoin_racemase-like"/>
</dbReference>
<sequence>MDRVVKIKIIIPINDASYNEELREVALQVAPPDMDIDVDNIKAGNSSIESRWDRMTNAPHVVEAVVQAERDGYDGVFVSDFDFCGVEEAREVVSIPVIGGFRPSVFTAMALGDKFSILTITDSVRDLQASHLGLFGIERTKLASIIPINLSVHELTNRESVIEKAVVCSKSAIEDHKASAILFGCTGFMCIAAEVKRRLLSSYGYDVPVIDPNHAAVSFLNLLVRNQLSQSRTTYLPPSNR</sequence>
<name>A0AA37S9B2_9GAMM</name>
<protein>
    <submittedName>
        <fullName evidence="2">Racemase</fullName>
    </submittedName>
</protein>
<evidence type="ECO:0000313" key="2">
    <source>
        <dbReference type="EMBL" id="GLQ30528.1"/>
    </source>
</evidence>
<dbReference type="EMBL" id="BSNM01000006">
    <property type="protein sequence ID" value="GLQ30528.1"/>
    <property type="molecule type" value="Genomic_DNA"/>
</dbReference>
<dbReference type="RefSeq" id="WP_284379558.1">
    <property type="nucleotide sequence ID" value="NZ_BSNM01000006.1"/>
</dbReference>
<reference evidence="2" key="1">
    <citation type="journal article" date="2014" name="Int. J. Syst. Evol. Microbiol.">
        <title>Complete genome sequence of Corynebacterium casei LMG S-19264T (=DSM 44701T), isolated from a smear-ripened cheese.</title>
        <authorList>
            <consortium name="US DOE Joint Genome Institute (JGI-PGF)"/>
            <person name="Walter F."/>
            <person name="Albersmeier A."/>
            <person name="Kalinowski J."/>
            <person name="Ruckert C."/>
        </authorList>
    </citation>
    <scope>NUCLEOTIDE SEQUENCE</scope>
    <source>
        <strain evidence="2">NBRC 110071</strain>
    </source>
</reference>
<accession>A0AA37S9B2</accession>
<dbReference type="PANTHER" id="PTHR28047:SF5">
    <property type="entry name" value="PROTEIN DCG1"/>
    <property type="match status" value="1"/>
</dbReference>